<organism evidence="2 3">
    <name type="scientific">Silvibacterium dinghuense</name>
    <dbReference type="NCBI Taxonomy" id="1560006"/>
    <lineage>
        <taxon>Bacteria</taxon>
        <taxon>Pseudomonadati</taxon>
        <taxon>Acidobacteriota</taxon>
        <taxon>Terriglobia</taxon>
        <taxon>Terriglobales</taxon>
        <taxon>Acidobacteriaceae</taxon>
        <taxon>Silvibacterium</taxon>
    </lineage>
</organism>
<dbReference type="OrthoDB" id="9818373at2"/>
<accession>A0A4Q1SH94</accession>
<dbReference type="AlphaFoldDB" id="A0A4Q1SH94"/>
<proteinExistence type="predicted"/>
<dbReference type="RefSeq" id="WP_129206289.1">
    <property type="nucleotide sequence ID" value="NZ_BMGU01000001.1"/>
</dbReference>
<protein>
    <recommendedName>
        <fullName evidence="4">Phytase-like domain-containing protein</fullName>
    </recommendedName>
</protein>
<feature type="signal peptide" evidence="1">
    <location>
        <begin position="1"/>
        <end position="24"/>
    </location>
</feature>
<keyword evidence="1" id="KW-0732">Signal</keyword>
<evidence type="ECO:0000313" key="3">
    <source>
        <dbReference type="Proteomes" id="UP000290253"/>
    </source>
</evidence>
<comment type="caution">
    <text evidence="2">The sequence shown here is derived from an EMBL/GenBank/DDBJ whole genome shotgun (WGS) entry which is preliminary data.</text>
</comment>
<sequence>MPFIRVLAACLLLLFTAFAPPAQAEKPGKPLVIYLQPFGIPHGLFGRGGPFLCLHQHKVGTRLFWLDSTHLFAAFTVNTPCTLRNSAEPAVLRGLVFDTTTGVKIAQHDWTIDEVGGDFNVFPGPGASVVVKQGARLDFLDVLLHAKESGELDTAPRGLWSTPAHRTIPLLTADGRVYEFYAADPLRLLNRISLDASDDVRAVKEWIAGDERIAGSLCTDKSQYSCTRILVETPDAKFLDRDGAPWSYAETEKPVALAPLGFLDATHLVITREDKNFFHDAQMLIVTPTGARIQLPPIGSFYPRRLAGVSGNRFGIEMYALGSCANCIVANEFVVAEPDTRKFLFEERGTPYMSVGELSPDGKWMAILDNDMILFYPMPQ</sequence>
<evidence type="ECO:0000256" key="1">
    <source>
        <dbReference type="SAM" id="SignalP"/>
    </source>
</evidence>
<evidence type="ECO:0008006" key="4">
    <source>
        <dbReference type="Google" id="ProtNLM"/>
    </source>
</evidence>
<reference evidence="2 3" key="1">
    <citation type="journal article" date="2016" name="Int. J. Syst. Evol. Microbiol.">
        <title>Acidipila dinghuensis sp. nov., an acidobacterium isolated from forest soil.</title>
        <authorList>
            <person name="Jiang Y.W."/>
            <person name="Wang J."/>
            <person name="Chen M.H."/>
            <person name="Lv Y.Y."/>
            <person name="Qiu L.H."/>
        </authorList>
    </citation>
    <scope>NUCLEOTIDE SEQUENCE [LARGE SCALE GENOMIC DNA]</scope>
    <source>
        <strain evidence="2 3">DHOF10</strain>
    </source>
</reference>
<keyword evidence="3" id="KW-1185">Reference proteome</keyword>
<dbReference type="Proteomes" id="UP000290253">
    <property type="component" value="Unassembled WGS sequence"/>
</dbReference>
<dbReference type="EMBL" id="SDMK01000001">
    <property type="protein sequence ID" value="RXS96540.1"/>
    <property type="molecule type" value="Genomic_DNA"/>
</dbReference>
<name>A0A4Q1SH94_9BACT</name>
<feature type="chain" id="PRO_5020201035" description="Phytase-like domain-containing protein" evidence="1">
    <location>
        <begin position="25"/>
        <end position="380"/>
    </location>
</feature>
<evidence type="ECO:0000313" key="2">
    <source>
        <dbReference type="EMBL" id="RXS96540.1"/>
    </source>
</evidence>
<gene>
    <name evidence="2" type="ORF">ESZ00_00865</name>
</gene>